<feature type="transmembrane region" description="Helical" evidence="1">
    <location>
        <begin position="152"/>
        <end position="177"/>
    </location>
</feature>
<evidence type="ECO:0000313" key="2">
    <source>
        <dbReference type="EMBL" id="ORX68070.1"/>
    </source>
</evidence>
<feature type="transmembrane region" description="Helical" evidence="1">
    <location>
        <begin position="197"/>
        <end position="224"/>
    </location>
</feature>
<sequence>MSYEEYSSKYISLFTNYLYGNETAENTLKQIDYLTSIYFIKNNSTIGRTVVFVTSSILFIMLFTYLIVLSNKYKIYFCRYHKMIWSSMFVGLFIYISQNYFLIGELTELKCKARIICILFGLTLFFTPLFIYEIINFPESNKYSKFIYKKRYITLISLIMVDFILMLLTFFLSSYQIKTEIIENGMNFHTCLLTKNFHIIYIIISVIIKIFVVLSIILLTFLEWNVDITYVDIQNISYILYLNIIMAFVFIILRILIVNNIYIYYANIIIYNFLSTITSYFIIIWIRVYQEHRRISTKNDIIITKRKNTIQKSNVSSVHKKNIISKIINYHYSQGSSSIYVAESEKNTQIYSTKPEIELYTSIIFSNEMTDIHFGKEITSNQTILKK</sequence>
<feature type="transmembrane region" description="Helical" evidence="1">
    <location>
        <begin position="83"/>
        <end position="101"/>
    </location>
</feature>
<accession>A0A1Y1W3G5</accession>
<organism evidence="2 3">
    <name type="scientific">Anaeromyces robustus</name>
    <dbReference type="NCBI Taxonomy" id="1754192"/>
    <lineage>
        <taxon>Eukaryota</taxon>
        <taxon>Fungi</taxon>
        <taxon>Fungi incertae sedis</taxon>
        <taxon>Chytridiomycota</taxon>
        <taxon>Chytridiomycota incertae sedis</taxon>
        <taxon>Neocallimastigomycetes</taxon>
        <taxon>Neocallimastigales</taxon>
        <taxon>Neocallimastigaceae</taxon>
        <taxon>Anaeromyces</taxon>
    </lineage>
</organism>
<dbReference type="Proteomes" id="UP000193944">
    <property type="component" value="Unassembled WGS sequence"/>
</dbReference>
<evidence type="ECO:0000256" key="1">
    <source>
        <dbReference type="SAM" id="Phobius"/>
    </source>
</evidence>
<reference evidence="2 3" key="1">
    <citation type="submission" date="2016-08" db="EMBL/GenBank/DDBJ databases">
        <title>A Parts List for Fungal Cellulosomes Revealed by Comparative Genomics.</title>
        <authorList>
            <consortium name="DOE Joint Genome Institute"/>
            <person name="Haitjema C.H."/>
            <person name="Gilmore S.P."/>
            <person name="Henske J.K."/>
            <person name="Solomon K.V."/>
            <person name="De Groot R."/>
            <person name="Kuo A."/>
            <person name="Mondo S.J."/>
            <person name="Salamov A.A."/>
            <person name="Labutti K."/>
            <person name="Zhao Z."/>
            <person name="Chiniquy J."/>
            <person name="Barry K."/>
            <person name="Brewer H.M."/>
            <person name="Purvine S.O."/>
            <person name="Wright A.T."/>
            <person name="Boxma B."/>
            <person name="Van Alen T."/>
            <person name="Hackstein J.H."/>
            <person name="Baker S.E."/>
            <person name="Grigoriev I.V."/>
            <person name="O'Malley M.A."/>
        </authorList>
    </citation>
    <scope>NUCLEOTIDE SEQUENCE [LARGE SCALE GENOMIC DNA]</scope>
    <source>
        <strain evidence="2 3">S4</strain>
    </source>
</reference>
<gene>
    <name evidence="2" type="ORF">BCR32DRAFT_272543</name>
</gene>
<keyword evidence="1" id="KW-0812">Transmembrane</keyword>
<keyword evidence="3" id="KW-1185">Reference proteome</keyword>
<evidence type="ECO:0000313" key="3">
    <source>
        <dbReference type="Proteomes" id="UP000193944"/>
    </source>
</evidence>
<keyword evidence="1" id="KW-1133">Transmembrane helix</keyword>
<dbReference type="AlphaFoldDB" id="A0A1Y1W3G5"/>
<proteinExistence type="predicted"/>
<evidence type="ECO:0008006" key="4">
    <source>
        <dbReference type="Google" id="ProtNLM"/>
    </source>
</evidence>
<protein>
    <recommendedName>
        <fullName evidence="4">G-protein coupled receptors family 3 profile domain-containing protein</fullName>
    </recommendedName>
</protein>
<reference evidence="2 3" key="2">
    <citation type="submission" date="2016-08" db="EMBL/GenBank/DDBJ databases">
        <title>Pervasive Adenine N6-methylation of Active Genes in Fungi.</title>
        <authorList>
            <consortium name="DOE Joint Genome Institute"/>
            <person name="Mondo S.J."/>
            <person name="Dannebaum R.O."/>
            <person name="Kuo R.C."/>
            <person name="Labutti K."/>
            <person name="Haridas S."/>
            <person name="Kuo A."/>
            <person name="Salamov A."/>
            <person name="Ahrendt S.R."/>
            <person name="Lipzen A."/>
            <person name="Sullivan W."/>
            <person name="Andreopoulos W.B."/>
            <person name="Clum A."/>
            <person name="Lindquist E."/>
            <person name="Daum C."/>
            <person name="Ramamoorthy G.K."/>
            <person name="Gryganskyi A."/>
            <person name="Culley D."/>
            <person name="Magnuson J.K."/>
            <person name="James T.Y."/>
            <person name="O'Malley M.A."/>
            <person name="Stajich J.E."/>
            <person name="Spatafora J.W."/>
            <person name="Visel A."/>
            <person name="Grigoriev I.V."/>
        </authorList>
    </citation>
    <scope>NUCLEOTIDE SEQUENCE [LARGE SCALE GENOMIC DNA]</scope>
    <source>
        <strain evidence="2 3">S4</strain>
    </source>
</reference>
<comment type="caution">
    <text evidence="2">The sequence shown here is derived from an EMBL/GenBank/DDBJ whole genome shotgun (WGS) entry which is preliminary data.</text>
</comment>
<feature type="transmembrane region" description="Helical" evidence="1">
    <location>
        <begin position="113"/>
        <end position="132"/>
    </location>
</feature>
<feature type="transmembrane region" description="Helical" evidence="1">
    <location>
        <begin position="236"/>
        <end position="257"/>
    </location>
</feature>
<keyword evidence="1" id="KW-0472">Membrane</keyword>
<name>A0A1Y1W3G5_9FUNG</name>
<dbReference type="EMBL" id="MCFG01000430">
    <property type="protein sequence ID" value="ORX68070.1"/>
    <property type="molecule type" value="Genomic_DNA"/>
</dbReference>
<feature type="transmembrane region" description="Helical" evidence="1">
    <location>
        <begin position="50"/>
        <end position="71"/>
    </location>
</feature>
<feature type="transmembrane region" description="Helical" evidence="1">
    <location>
        <begin position="263"/>
        <end position="286"/>
    </location>
</feature>